<feature type="transmembrane region" description="Helical" evidence="5">
    <location>
        <begin position="265"/>
        <end position="286"/>
    </location>
</feature>
<dbReference type="InterPro" id="IPR001694">
    <property type="entry name" value="NADH_UbQ_OxRdtase_su1/FPO"/>
</dbReference>
<evidence type="ECO:0000313" key="7">
    <source>
        <dbReference type="Proteomes" id="UP000823909"/>
    </source>
</evidence>
<comment type="subcellular location">
    <subcellularLocation>
        <location evidence="1">Membrane</location>
        <topology evidence="1">Multi-pass membrane protein</topology>
    </subcellularLocation>
</comment>
<evidence type="ECO:0000256" key="3">
    <source>
        <dbReference type="ARBA" id="ARBA00022989"/>
    </source>
</evidence>
<organism evidence="6 7">
    <name type="scientific">Candidatus Mediterraneibacter quadrami</name>
    <dbReference type="NCBI Taxonomy" id="2838684"/>
    <lineage>
        <taxon>Bacteria</taxon>
        <taxon>Bacillati</taxon>
        <taxon>Bacillota</taxon>
        <taxon>Clostridia</taxon>
        <taxon>Lachnospirales</taxon>
        <taxon>Lachnospiraceae</taxon>
        <taxon>Mediterraneibacter</taxon>
    </lineage>
</organism>
<comment type="caution">
    <text evidence="6">The sequence shown here is derived from an EMBL/GenBank/DDBJ whole genome shotgun (WGS) entry which is preliminary data.</text>
</comment>
<evidence type="ECO:0000256" key="4">
    <source>
        <dbReference type="ARBA" id="ARBA00023136"/>
    </source>
</evidence>
<reference evidence="6" key="1">
    <citation type="journal article" date="2021" name="PeerJ">
        <title>Extensive microbial diversity within the chicken gut microbiome revealed by metagenomics and culture.</title>
        <authorList>
            <person name="Gilroy R."/>
            <person name="Ravi A."/>
            <person name="Getino M."/>
            <person name="Pursley I."/>
            <person name="Horton D.L."/>
            <person name="Alikhan N.F."/>
            <person name="Baker D."/>
            <person name="Gharbi K."/>
            <person name="Hall N."/>
            <person name="Watson M."/>
            <person name="Adriaenssens E.M."/>
            <person name="Foster-Nyarko E."/>
            <person name="Jarju S."/>
            <person name="Secka A."/>
            <person name="Antonio M."/>
            <person name="Oren A."/>
            <person name="Chaudhuri R.R."/>
            <person name="La Ragione R."/>
            <person name="Hildebrand F."/>
            <person name="Pallen M.J."/>
        </authorList>
    </citation>
    <scope>NUCLEOTIDE SEQUENCE</scope>
    <source>
        <strain evidence="6">ChiBcec15-3976</strain>
    </source>
</reference>
<keyword evidence="2 5" id="KW-0812">Transmembrane</keyword>
<dbReference type="PANTHER" id="PTHR43359:SF1">
    <property type="entry name" value="FORMATE HYDROGENLYASE SUBUNIT 4-RELATED"/>
    <property type="match status" value="1"/>
</dbReference>
<evidence type="ECO:0000256" key="2">
    <source>
        <dbReference type="ARBA" id="ARBA00022692"/>
    </source>
</evidence>
<reference evidence="6" key="2">
    <citation type="submission" date="2021-04" db="EMBL/GenBank/DDBJ databases">
        <authorList>
            <person name="Gilroy R."/>
        </authorList>
    </citation>
    <scope>NUCLEOTIDE SEQUENCE</scope>
    <source>
        <strain evidence="6">ChiBcec15-3976</strain>
    </source>
</reference>
<dbReference type="PANTHER" id="PTHR43359">
    <property type="entry name" value="FORMATE HYDROGENLYASE SUBUNIT 4"/>
    <property type="match status" value="1"/>
</dbReference>
<proteinExistence type="predicted"/>
<dbReference type="Proteomes" id="UP000823909">
    <property type="component" value="Unassembled WGS sequence"/>
</dbReference>
<feature type="transmembrane region" description="Helical" evidence="5">
    <location>
        <begin position="233"/>
        <end position="253"/>
    </location>
</feature>
<evidence type="ECO:0000313" key="6">
    <source>
        <dbReference type="EMBL" id="HJD42989.1"/>
    </source>
</evidence>
<feature type="transmembrane region" description="Helical" evidence="5">
    <location>
        <begin position="157"/>
        <end position="176"/>
    </location>
</feature>
<accession>A0A9D2RFG1</accession>
<evidence type="ECO:0000256" key="1">
    <source>
        <dbReference type="ARBA" id="ARBA00004141"/>
    </source>
</evidence>
<feature type="transmembrane region" description="Helical" evidence="5">
    <location>
        <begin position="6"/>
        <end position="25"/>
    </location>
</feature>
<feature type="transmembrane region" description="Helical" evidence="5">
    <location>
        <begin position="64"/>
        <end position="82"/>
    </location>
</feature>
<dbReference type="GO" id="GO:0005886">
    <property type="term" value="C:plasma membrane"/>
    <property type="evidence" value="ECO:0007669"/>
    <property type="project" value="TreeGrafter"/>
</dbReference>
<protein>
    <submittedName>
        <fullName evidence="6">NADH-quinone oxidoreductase subunit H</fullName>
    </submittedName>
</protein>
<evidence type="ECO:0000256" key="5">
    <source>
        <dbReference type="SAM" id="Phobius"/>
    </source>
</evidence>
<name>A0A9D2RFG1_9FIRM</name>
<keyword evidence="4 5" id="KW-0472">Membrane</keyword>
<dbReference type="Pfam" id="PF00146">
    <property type="entry name" value="NADHdh"/>
    <property type="match status" value="1"/>
</dbReference>
<feature type="transmembrane region" description="Helical" evidence="5">
    <location>
        <begin position="126"/>
        <end position="145"/>
    </location>
</feature>
<feature type="transmembrane region" description="Helical" evidence="5">
    <location>
        <begin position="88"/>
        <end position="105"/>
    </location>
</feature>
<dbReference type="AlphaFoldDB" id="A0A9D2RFG1"/>
<feature type="transmembrane region" description="Helical" evidence="5">
    <location>
        <begin position="205"/>
        <end position="227"/>
    </location>
</feature>
<dbReference type="InterPro" id="IPR052561">
    <property type="entry name" value="ComplexI_Subunit1"/>
</dbReference>
<gene>
    <name evidence="6" type="ORF">H9910_08285</name>
</gene>
<sequence>MVMKIVYVVLFLIFAPFIGGLLDGIDRIISARMQRRKGPSIFQPFYDLGKLFSKEMIAVNNVQLLLNLSYLVILVIAGAMLFAGTDLLMVLFILSTADMFLIMAASSDSSPYANMGASREMMQMMAYEPLTLLVAVGFYLTTGSFHVETIIRQPVSAVLWMPGLLVGFMFTAAIKFRKSPFDLSTSHHAHQEMVKGITTEMSGTTLAIMNIAEYYEIVVILGIFFLFFVNSTWWSWIVALTICFIVFLMETFWDNISARLKWKTVLYGCWVVTLVAGGVNILILMLDK</sequence>
<dbReference type="EMBL" id="DWUU01000048">
    <property type="protein sequence ID" value="HJD42989.1"/>
    <property type="molecule type" value="Genomic_DNA"/>
</dbReference>
<keyword evidence="3 5" id="KW-1133">Transmembrane helix</keyword>